<feature type="domain" description="MRNA cap 0 methyltransferase" evidence="6">
    <location>
        <begin position="90"/>
        <end position="433"/>
    </location>
</feature>
<evidence type="ECO:0000259" key="6">
    <source>
        <dbReference type="PROSITE" id="PS51562"/>
    </source>
</evidence>
<dbReference type="GO" id="GO:0004482">
    <property type="term" value="F:mRNA 5'-cap (guanine-N7-)-methyltransferase activity"/>
    <property type="evidence" value="ECO:0007669"/>
    <property type="project" value="UniProtKB-EC"/>
</dbReference>
<evidence type="ECO:0000256" key="1">
    <source>
        <dbReference type="ARBA" id="ARBA00011926"/>
    </source>
</evidence>
<dbReference type="EC" id="2.1.1.56" evidence="1"/>
<dbReference type="GO" id="GO:0003723">
    <property type="term" value="F:RNA binding"/>
    <property type="evidence" value="ECO:0007669"/>
    <property type="project" value="UniProtKB-KW"/>
</dbReference>
<keyword evidence="4" id="KW-0949">S-adenosyl-L-methionine</keyword>
<dbReference type="Gene3D" id="2.40.50.140">
    <property type="entry name" value="Nucleic acid-binding proteins"/>
    <property type="match status" value="1"/>
</dbReference>
<keyword evidence="2" id="KW-0489">Methyltransferase</keyword>
<dbReference type="PROSITE" id="PS51562">
    <property type="entry name" value="RNA_CAP0_MT"/>
    <property type="match status" value="1"/>
</dbReference>
<dbReference type="GO" id="GO:0005634">
    <property type="term" value="C:nucleus"/>
    <property type="evidence" value="ECO:0007669"/>
    <property type="project" value="TreeGrafter"/>
</dbReference>
<sequence>MICIKDNKAIENGQIVEMRYEPNSELGYTWVPLRVRDDKDKPQYFTIANNIWKTINNPVSTQMIKGVIDFDEVSKEANDSQEYYVDTYESEDTPIRDLHNYIKSKLISRIGSSTEFKNDIMIADLSCGRGGDIKKYLSLKNDIEFILGLDISSNVNEAAQRYYHLNGRNPKAMFLQFDTSKSISQKLGCLGNKEQCENMIDIMFNKTGTYPKEFKKIQKEYGGIAKQGFDIVSSQFSVHYYFKSEETLRGFCENVRDLCSTGGYFIGTCYDGKKVFDMFTKHSSDTVEMKDSLGSLIYQIKKLYDIENFDYEEGTLDEESVMDLMVGKEIEVFMSSIGQPIVEYLVNFKFFIDIMKEYGFELHDLPKFNKKEYNPIRDPINSFSEIIEVTDTIRENDKEFIKKTRNSELYKVKDNMEYSRLCGLNNWFVFKKI</sequence>
<dbReference type="InterPro" id="IPR029063">
    <property type="entry name" value="SAM-dependent_MTases_sf"/>
</dbReference>
<dbReference type="AlphaFoldDB" id="A0A6C0CG36"/>
<dbReference type="SUPFAM" id="SSF50249">
    <property type="entry name" value="Nucleic acid-binding proteins"/>
    <property type="match status" value="1"/>
</dbReference>
<name>A0A6C0CG36_9ZZZZ</name>
<dbReference type="EMBL" id="MN739396">
    <property type="protein sequence ID" value="QHT02649.1"/>
    <property type="molecule type" value="Genomic_DNA"/>
</dbReference>
<proteinExistence type="predicted"/>
<keyword evidence="3" id="KW-0808">Transferase</keyword>
<dbReference type="Pfam" id="PF03919">
    <property type="entry name" value="mRNA_cap_C"/>
    <property type="match status" value="1"/>
</dbReference>
<dbReference type="InterPro" id="IPR012340">
    <property type="entry name" value="NA-bd_OB-fold"/>
</dbReference>
<organism evidence="7">
    <name type="scientific">viral metagenome</name>
    <dbReference type="NCBI Taxonomy" id="1070528"/>
    <lineage>
        <taxon>unclassified sequences</taxon>
        <taxon>metagenomes</taxon>
        <taxon>organismal metagenomes</taxon>
    </lineage>
</organism>
<evidence type="ECO:0000256" key="4">
    <source>
        <dbReference type="ARBA" id="ARBA00022691"/>
    </source>
</evidence>
<dbReference type="PANTHER" id="PTHR12189">
    <property type="entry name" value="MRNA GUANINE-7- METHYLTRANSFERASE"/>
    <property type="match status" value="1"/>
</dbReference>
<dbReference type="InterPro" id="IPR013846">
    <property type="entry name" value="mRNA_cap_enzyme_C"/>
</dbReference>
<dbReference type="InterPro" id="IPR039753">
    <property type="entry name" value="RG7MT1"/>
</dbReference>
<evidence type="ECO:0000256" key="3">
    <source>
        <dbReference type="ARBA" id="ARBA00022679"/>
    </source>
</evidence>
<keyword evidence="5" id="KW-0694">RNA-binding</keyword>
<dbReference type="InterPro" id="IPR004971">
    <property type="entry name" value="mRNA_G-N7_MeTrfase_dom"/>
</dbReference>
<evidence type="ECO:0000256" key="2">
    <source>
        <dbReference type="ARBA" id="ARBA00022603"/>
    </source>
</evidence>
<reference evidence="7" key="1">
    <citation type="journal article" date="2020" name="Nature">
        <title>Giant virus diversity and host interactions through global metagenomics.</title>
        <authorList>
            <person name="Schulz F."/>
            <person name="Roux S."/>
            <person name="Paez-Espino D."/>
            <person name="Jungbluth S."/>
            <person name="Walsh D.A."/>
            <person name="Denef V.J."/>
            <person name="McMahon K.D."/>
            <person name="Konstantinidis K.T."/>
            <person name="Eloe-Fadrosh E.A."/>
            <person name="Kyrpides N.C."/>
            <person name="Woyke T."/>
        </authorList>
    </citation>
    <scope>NUCLEOTIDE SEQUENCE</scope>
    <source>
        <strain evidence="7">GVMAG-M-3300020595-32</strain>
    </source>
</reference>
<dbReference type="SUPFAM" id="SSF53335">
    <property type="entry name" value="S-adenosyl-L-methionine-dependent methyltransferases"/>
    <property type="match status" value="1"/>
</dbReference>
<dbReference type="Gene3D" id="3.40.50.150">
    <property type="entry name" value="Vaccinia Virus protein VP39"/>
    <property type="match status" value="1"/>
</dbReference>
<evidence type="ECO:0000313" key="7">
    <source>
        <dbReference type="EMBL" id="QHT02649.1"/>
    </source>
</evidence>
<evidence type="ECO:0000256" key="5">
    <source>
        <dbReference type="ARBA" id="ARBA00022884"/>
    </source>
</evidence>
<accession>A0A6C0CG36</accession>
<dbReference type="Pfam" id="PF03291">
    <property type="entry name" value="mRNA_G-N7_MeTrfase"/>
    <property type="match status" value="1"/>
</dbReference>
<protein>
    <recommendedName>
        <fullName evidence="1">mRNA (guanine-N(7))-methyltransferase</fullName>
        <ecNumber evidence="1">2.1.1.56</ecNumber>
    </recommendedName>
</protein>